<feature type="domain" description="Polyphosphate kinase-2-related" evidence="3">
    <location>
        <begin position="12"/>
        <end position="232"/>
    </location>
</feature>
<gene>
    <name evidence="4" type="ORF">BHU72_10465</name>
</gene>
<organism evidence="4 5">
    <name type="scientific">Desulfuribacillus stibiiarsenatis</name>
    <dbReference type="NCBI Taxonomy" id="1390249"/>
    <lineage>
        <taxon>Bacteria</taxon>
        <taxon>Bacillati</taxon>
        <taxon>Bacillota</taxon>
        <taxon>Desulfuribacillia</taxon>
        <taxon>Desulfuribacillales</taxon>
        <taxon>Desulfuribacillaceae</taxon>
        <taxon>Desulfuribacillus</taxon>
    </lineage>
</organism>
<dbReference type="OrthoDB" id="9775224at2"/>
<dbReference type="PANTHER" id="PTHR34383">
    <property type="entry name" value="POLYPHOSPHATE:AMP PHOSPHOTRANSFERASE-RELATED"/>
    <property type="match status" value="1"/>
</dbReference>
<sequence length="238" mass="28857">MKLTDVNLMERVDDEYYTKRLSELQYEILRYQIQLFQEKVPVILLFEGWDAAGKGGVIKRITEKLDPRMFNVHPIGPPTPTEQKNHYMRRFWLRLPTYGQLGIFDRSWYGRVLVERIEGYCTTKEWERAYEEINEFEKQLIQNGYMIQKYFLHITKDKQLERFQDRETHSYKQWKLSGDDWRNRGKWNDYEKAIQDMLNKTNTSNAPWKVVSFEQKKSGRLQVMEHMLKAYKAFFANK</sequence>
<dbReference type="InterPro" id="IPR016898">
    <property type="entry name" value="Polyphosphate_phosphotransfera"/>
</dbReference>
<evidence type="ECO:0000256" key="2">
    <source>
        <dbReference type="ARBA" id="ARBA00022777"/>
    </source>
</evidence>
<dbReference type="Pfam" id="PF03976">
    <property type="entry name" value="PPK2"/>
    <property type="match status" value="1"/>
</dbReference>
<dbReference type="STRING" id="1390249.BHU72_10465"/>
<evidence type="ECO:0000313" key="4">
    <source>
        <dbReference type="EMBL" id="OEH86664.1"/>
    </source>
</evidence>
<comment type="caution">
    <text evidence="4">The sequence shown here is derived from an EMBL/GenBank/DDBJ whole genome shotgun (WGS) entry which is preliminary data.</text>
</comment>
<dbReference type="Proteomes" id="UP000095255">
    <property type="component" value="Unassembled WGS sequence"/>
</dbReference>
<dbReference type="EMBL" id="MJAT01000002">
    <property type="protein sequence ID" value="OEH86664.1"/>
    <property type="molecule type" value="Genomic_DNA"/>
</dbReference>
<dbReference type="RefSeq" id="WP_069701030.1">
    <property type="nucleotide sequence ID" value="NZ_MJAT01000002.1"/>
</dbReference>
<proteinExistence type="predicted"/>
<dbReference type="SUPFAM" id="SSF52540">
    <property type="entry name" value="P-loop containing nucleoside triphosphate hydrolases"/>
    <property type="match status" value="1"/>
</dbReference>
<keyword evidence="1 4" id="KW-0808">Transferase</keyword>
<name>A0A1E5L9G1_9FIRM</name>
<evidence type="ECO:0000259" key="3">
    <source>
        <dbReference type="Pfam" id="PF03976"/>
    </source>
</evidence>
<dbReference type="GO" id="GO:0008976">
    <property type="term" value="F:polyphosphate kinase activity"/>
    <property type="evidence" value="ECO:0007669"/>
    <property type="project" value="InterPro"/>
</dbReference>
<dbReference type="PIRSF" id="PIRSF028756">
    <property type="entry name" value="PPK2_prd"/>
    <property type="match status" value="1"/>
</dbReference>
<keyword evidence="2" id="KW-0418">Kinase</keyword>
<dbReference type="PANTHER" id="PTHR34383:SF3">
    <property type="entry name" value="POLYPHOSPHATE:AMP PHOSPHOTRANSFERASE"/>
    <property type="match status" value="1"/>
</dbReference>
<keyword evidence="5" id="KW-1185">Reference proteome</keyword>
<evidence type="ECO:0000256" key="1">
    <source>
        <dbReference type="ARBA" id="ARBA00022679"/>
    </source>
</evidence>
<dbReference type="InterPro" id="IPR022488">
    <property type="entry name" value="PPK2-related"/>
</dbReference>
<dbReference type="AlphaFoldDB" id="A0A1E5L9G1"/>
<protein>
    <submittedName>
        <fullName evidence="4">UDP-galactose-lipid carrier transferase</fullName>
    </submittedName>
</protein>
<accession>A0A1E5L9G1</accession>
<reference evidence="4 5" key="1">
    <citation type="submission" date="2016-09" db="EMBL/GenBank/DDBJ databases">
        <title>Desulfuribacillus arsenicus sp. nov., an obligately anaerobic, dissimilatory arsenic- and antimonate-reducing bacterium isolated from anoxic sediments.</title>
        <authorList>
            <person name="Abin C.A."/>
            <person name="Hollibaugh J.T."/>
        </authorList>
    </citation>
    <scope>NUCLEOTIDE SEQUENCE [LARGE SCALE GENOMIC DNA]</scope>
    <source>
        <strain evidence="4 5">MLFW-2</strain>
    </source>
</reference>
<evidence type="ECO:0000313" key="5">
    <source>
        <dbReference type="Proteomes" id="UP000095255"/>
    </source>
</evidence>
<dbReference type="Gene3D" id="3.40.50.300">
    <property type="entry name" value="P-loop containing nucleotide triphosphate hydrolases"/>
    <property type="match status" value="1"/>
</dbReference>
<dbReference type="InterPro" id="IPR027417">
    <property type="entry name" value="P-loop_NTPase"/>
</dbReference>